<protein>
    <recommendedName>
        <fullName evidence="1">BTB domain-containing protein</fullName>
    </recommendedName>
</protein>
<dbReference type="SMART" id="SM00225">
    <property type="entry name" value="BTB"/>
    <property type="match status" value="1"/>
</dbReference>
<dbReference type="CDD" id="cd18186">
    <property type="entry name" value="BTB_POZ_ZBTB_KLHL-like"/>
    <property type="match status" value="1"/>
</dbReference>
<name>A0A8H3FRF7_9LECA</name>
<dbReference type="Gene3D" id="3.30.710.10">
    <property type="entry name" value="Potassium Channel Kv1.1, Chain A"/>
    <property type="match status" value="1"/>
</dbReference>
<keyword evidence="3" id="KW-1185">Reference proteome</keyword>
<dbReference type="InterPro" id="IPR011333">
    <property type="entry name" value="SKP1/BTB/POZ_sf"/>
</dbReference>
<dbReference type="PANTHER" id="PTHR47843">
    <property type="entry name" value="BTB DOMAIN-CONTAINING PROTEIN-RELATED"/>
    <property type="match status" value="1"/>
</dbReference>
<dbReference type="InterPro" id="IPR000210">
    <property type="entry name" value="BTB/POZ_dom"/>
</dbReference>
<accession>A0A8H3FRF7</accession>
<dbReference type="AlphaFoldDB" id="A0A8H3FRF7"/>
<dbReference type="PANTHER" id="PTHR47843:SF2">
    <property type="entry name" value="BTB DOMAIN-CONTAINING PROTEIN"/>
    <property type="match status" value="1"/>
</dbReference>
<dbReference type="EMBL" id="CAJPDT010000048">
    <property type="protein sequence ID" value="CAF9928019.1"/>
    <property type="molecule type" value="Genomic_DNA"/>
</dbReference>
<reference evidence="2" key="1">
    <citation type="submission" date="2021-03" db="EMBL/GenBank/DDBJ databases">
        <authorList>
            <person name="Tagirdzhanova G."/>
        </authorList>
    </citation>
    <scope>NUCLEOTIDE SEQUENCE</scope>
</reference>
<dbReference type="Proteomes" id="UP000664534">
    <property type="component" value="Unassembled WGS sequence"/>
</dbReference>
<evidence type="ECO:0000313" key="2">
    <source>
        <dbReference type="EMBL" id="CAF9928019.1"/>
    </source>
</evidence>
<comment type="caution">
    <text evidence="2">The sequence shown here is derived from an EMBL/GenBank/DDBJ whole genome shotgun (WGS) entry which is preliminary data.</text>
</comment>
<organism evidence="2 3">
    <name type="scientific">Imshaugia aleurites</name>
    <dbReference type="NCBI Taxonomy" id="172621"/>
    <lineage>
        <taxon>Eukaryota</taxon>
        <taxon>Fungi</taxon>
        <taxon>Dikarya</taxon>
        <taxon>Ascomycota</taxon>
        <taxon>Pezizomycotina</taxon>
        <taxon>Lecanoromycetes</taxon>
        <taxon>OSLEUM clade</taxon>
        <taxon>Lecanoromycetidae</taxon>
        <taxon>Lecanorales</taxon>
        <taxon>Lecanorineae</taxon>
        <taxon>Parmeliaceae</taxon>
        <taxon>Imshaugia</taxon>
    </lineage>
</organism>
<dbReference type="Pfam" id="PF00651">
    <property type="entry name" value="BTB"/>
    <property type="match status" value="1"/>
</dbReference>
<sequence>MPPKAVESTPSKARSKPTITYELVVPDLKPLGSLLTIKMVDIYVGPKRKAFRLHEDLLCDRSDYFKATFQGEFAEAKSKELYLSEDNDASFELFVNWLYGGDLRIGQPSTDEELLAHLGLLALAEKILIEHLGNLATDHIRGYYRDSKARVLARDLTFVFENIRGFYLQRSVACIAAMQTLKSSSNKGLPADLRELVMDGGEAAAAFAKYLLYSQDYGSMGRIEHLLEHNRSCQFHYHDHTAKCKGPALKLDDLEEGSAQKAKASK</sequence>
<dbReference type="OrthoDB" id="194443at2759"/>
<dbReference type="SUPFAM" id="SSF54695">
    <property type="entry name" value="POZ domain"/>
    <property type="match status" value="1"/>
</dbReference>
<dbReference type="PROSITE" id="PS50097">
    <property type="entry name" value="BTB"/>
    <property type="match status" value="1"/>
</dbReference>
<evidence type="ECO:0000313" key="3">
    <source>
        <dbReference type="Proteomes" id="UP000664534"/>
    </source>
</evidence>
<feature type="domain" description="BTB" evidence="1">
    <location>
        <begin position="40"/>
        <end position="107"/>
    </location>
</feature>
<gene>
    <name evidence="2" type="ORF">IMSHALPRED_007357</name>
</gene>
<evidence type="ECO:0000259" key="1">
    <source>
        <dbReference type="PROSITE" id="PS50097"/>
    </source>
</evidence>
<proteinExistence type="predicted"/>